<dbReference type="InterPro" id="IPR017853">
    <property type="entry name" value="GH"/>
</dbReference>
<evidence type="ECO:0000256" key="5">
    <source>
        <dbReference type="SAM" id="MobiDB-lite"/>
    </source>
</evidence>
<dbReference type="PROSITE" id="PS51173">
    <property type="entry name" value="CBM2"/>
    <property type="match status" value="1"/>
</dbReference>
<feature type="domain" description="CBM2" evidence="8">
    <location>
        <begin position="648"/>
        <end position="757"/>
    </location>
</feature>
<gene>
    <name evidence="9" type="primary">manA_1</name>
    <name evidence="9" type="ORF">A4G23_00037</name>
</gene>
<dbReference type="Gene3D" id="2.60.40.1180">
    <property type="entry name" value="Golgi alpha-mannosidase II"/>
    <property type="match status" value="1"/>
</dbReference>
<accession>A0A1D8FVM6</accession>
<keyword evidence="3" id="KW-0326">Glycosidase</keyword>
<dbReference type="RefSeq" id="WP_069974965.1">
    <property type="nucleotide sequence ID" value="NZ_CP017316.1"/>
</dbReference>
<dbReference type="OrthoDB" id="182870at2"/>
<feature type="region of interest" description="Disordered" evidence="5">
    <location>
        <begin position="548"/>
        <end position="569"/>
    </location>
</feature>
<evidence type="ECO:0000256" key="4">
    <source>
        <dbReference type="ARBA" id="ARBA00023326"/>
    </source>
</evidence>
<dbReference type="GO" id="GO:0030247">
    <property type="term" value="F:polysaccharide binding"/>
    <property type="evidence" value="ECO:0007669"/>
    <property type="project" value="UniProtKB-UniRule"/>
</dbReference>
<dbReference type="SMART" id="SM00637">
    <property type="entry name" value="CBD_II"/>
    <property type="match status" value="1"/>
</dbReference>
<sequence>MRLATALAPVALAGIIASGVSPPVTAASAVGPALTVDATAAGHPISPYVYGMNFADQGLAADLRLPLHRWGGNHTTRYNFRADTTNRASDWYFENIPNDNPDPGSLPNGSETDRFVERSRATGTETILTVPLLGRVAKDRSRACAFSVDKYGPQQSADPWAPDCGNGRRPDGTPITDNDPADTSVEVGPQYVTDWIDHLKSRYGGAADGGVRFYNLDNEPDLWHSTHRDVRREGVGYDELRDLTYRYAAAVKAADPGAETLGPVGWGLNSVLYSGLDQDVCGRTGCWSNPPDRAAHGGQDLGPWYLDQMRAYEREHGTRILDYFDIHLYPQQAGVHDEEAGDAATQERRLRSTRQLWDPTYVDESWINRPVRMIPRMRELVDDHYPGTKLAMTEYSWGAHGHINGALAQADVLGIFGRERMDLASLWTAPESDEPVAHAFRVYRDYDGEGGAFGETSLPAVSEDQDRLAVYAARRASDGALTVVVVNKSGTDLTSPVEIRGAGTGTAEVHRYSARHLDGIVREADQAVTAGAFTTGFPAASITHLVLPPAGGGADTEAPTAPGEPTASDVAADRVTLSWPASTDDTGVTGYDVYRLDGAGPVKVAETGTTSHTVTSLKADTAYTFAVRARDAAGNVSPASPGVTVRTAAGTDRQCRIGYTVADHWPGGFTADVKITNTGGKPVDGWRLTWDFTDGQRVDQGWSAQWSQQGTTVTARDLGWNARLAPGASTTIGFTGGRAAEGPAPTAFALNGQPCGT</sequence>
<evidence type="ECO:0000256" key="6">
    <source>
        <dbReference type="SAM" id="SignalP"/>
    </source>
</evidence>
<dbReference type="SUPFAM" id="SSF51445">
    <property type="entry name" value="(Trans)glycosidases"/>
    <property type="match status" value="1"/>
</dbReference>
<evidence type="ECO:0000256" key="3">
    <source>
        <dbReference type="ARBA" id="ARBA00023295"/>
    </source>
</evidence>
<feature type="region of interest" description="Disordered" evidence="5">
    <location>
        <begin position="155"/>
        <end position="184"/>
    </location>
</feature>
<feature type="chain" id="PRO_5009106839" evidence="6">
    <location>
        <begin position="27"/>
        <end position="757"/>
    </location>
</feature>
<dbReference type="PROSITE" id="PS50853">
    <property type="entry name" value="FN3"/>
    <property type="match status" value="1"/>
</dbReference>
<dbReference type="STRING" id="285473.A4G23_00037"/>
<dbReference type="Gene3D" id="2.60.40.290">
    <property type="match status" value="1"/>
</dbReference>
<reference evidence="9 10" key="1">
    <citation type="submission" date="2016-09" db="EMBL/GenBank/DDBJ databases">
        <title>Streptomyces rubrolavendulae MJM4426 Genome sequencing and assembly.</title>
        <authorList>
            <person name="Kim J.-G."/>
        </authorList>
    </citation>
    <scope>NUCLEOTIDE SEQUENCE [LARGE SCALE GENOMIC DNA]</scope>
    <source>
        <strain evidence="9 10">MJM4426</strain>
    </source>
</reference>
<dbReference type="KEGG" id="srn:A4G23_00037"/>
<keyword evidence="3" id="KW-0378">Hydrolase</keyword>
<dbReference type="InterPro" id="IPR001919">
    <property type="entry name" value="CBD2"/>
</dbReference>
<proteinExistence type="predicted"/>
<dbReference type="Proteomes" id="UP000095349">
    <property type="component" value="Chromosome"/>
</dbReference>
<feature type="signal peptide" evidence="6">
    <location>
        <begin position="1"/>
        <end position="26"/>
    </location>
</feature>
<organism evidence="9 10">
    <name type="scientific">Streptomyces rubrolavendulae</name>
    <dbReference type="NCBI Taxonomy" id="285473"/>
    <lineage>
        <taxon>Bacteria</taxon>
        <taxon>Bacillati</taxon>
        <taxon>Actinomycetota</taxon>
        <taxon>Actinomycetes</taxon>
        <taxon>Kitasatosporales</taxon>
        <taxon>Streptomycetaceae</taxon>
        <taxon>Streptomyces</taxon>
    </lineage>
</organism>
<dbReference type="EMBL" id="CP017316">
    <property type="protein sequence ID" value="AOT57251.1"/>
    <property type="molecule type" value="Genomic_DNA"/>
</dbReference>
<keyword evidence="1 6" id="KW-0732">Signal</keyword>
<evidence type="ECO:0000313" key="9">
    <source>
        <dbReference type="EMBL" id="AOT57251.1"/>
    </source>
</evidence>
<dbReference type="InterPro" id="IPR012291">
    <property type="entry name" value="CBM2_carb-bd_dom_sf"/>
</dbReference>
<dbReference type="Pfam" id="PF00041">
    <property type="entry name" value="fn3"/>
    <property type="match status" value="1"/>
</dbReference>
<dbReference type="InterPro" id="IPR008965">
    <property type="entry name" value="CBM2/CBM3_carb-bd_dom_sf"/>
</dbReference>
<dbReference type="SMART" id="SM00060">
    <property type="entry name" value="FN3"/>
    <property type="match status" value="1"/>
</dbReference>
<dbReference type="Pfam" id="PF12891">
    <property type="entry name" value="Glyco_hydro_44"/>
    <property type="match status" value="1"/>
</dbReference>
<dbReference type="InterPro" id="IPR013783">
    <property type="entry name" value="Ig-like_fold"/>
</dbReference>
<dbReference type="InterPro" id="IPR003961">
    <property type="entry name" value="FN3_dom"/>
</dbReference>
<evidence type="ECO:0000313" key="10">
    <source>
        <dbReference type="Proteomes" id="UP000095349"/>
    </source>
</evidence>
<evidence type="ECO:0000259" key="7">
    <source>
        <dbReference type="PROSITE" id="PS50853"/>
    </source>
</evidence>
<evidence type="ECO:0000256" key="2">
    <source>
        <dbReference type="ARBA" id="ARBA00023277"/>
    </source>
</evidence>
<dbReference type="Gene3D" id="2.60.40.10">
    <property type="entry name" value="Immunoglobulins"/>
    <property type="match status" value="1"/>
</dbReference>
<name>A0A1D8FVM6_9ACTN</name>
<evidence type="ECO:0000259" key="8">
    <source>
        <dbReference type="PROSITE" id="PS51173"/>
    </source>
</evidence>
<dbReference type="GO" id="GO:0004553">
    <property type="term" value="F:hydrolase activity, hydrolyzing O-glycosyl compounds"/>
    <property type="evidence" value="ECO:0007669"/>
    <property type="project" value="InterPro"/>
</dbReference>
<dbReference type="SUPFAM" id="SSF49265">
    <property type="entry name" value="Fibronectin type III"/>
    <property type="match status" value="1"/>
</dbReference>
<dbReference type="CDD" id="cd00063">
    <property type="entry name" value="FN3"/>
    <property type="match status" value="1"/>
</dbReference>
<keyword evidence="4" id="KW-0624">Polysaccharide degradation</keyword>
<dbReference type="InterPro" id="IPR036116">
    <property type="entry name" value="FN3_sf"/>
</dbReference>
<feature type="domain" description="Fibronectin type-III" evidence="7">
    <location>
        <begin position="561"/>
        <end position="650"/>
    </location>
</feature>
<keyword evidence="10" id="KW-1185">Reference proteome</keyword>
<dbReference type="AlphaFoldDB" id="A0A1D8FVM6"/>
<keyword evidence="2" id="KW-0119">Carbohydrate metabolism</keyword>
<protein>
    <submittedName>
        <fullName evidence="9">Beta-mannanase/endoglucanase A</fullName>
    </submittedName>
</protein>
<dbReference type="GO" id="GO:0000272">
    <property type="term" value="P:polysaccharide catabolic process"/>
    <property type="evidence" value="ECO:0007669"/>
    <property type="project" value="UniProtKB-KW"/>
</dbReference>
<evidence type="ECO:0000256" key="1">
    <source>
        <dbReference type="ARBA" id="ARBA00022729"/>
    </source>
</evidence>
<dbReference type="InterPro" id="IPR024745">
    <property type="entry name" value="GH44_cat"/>
</dbReference>
<dbReference type="PATRIC" id="fig|285473.5.peg.46"/>
<dbReference type="InterPro" id="IPR013780">
    <property type="entry name" value="Glyco_hydro_b"/>
</dbReference>
<dbReference type="SUPFAM" id="SSF49384">
    <property type="entry name" value="Carbohydrate-binding domain"/>
    <property type="match status" value="1"/>
</dbReference>
<dbReference type="Pfam" id="PF00553">
    <property type="entry name" value="CBM_2"/>
    <property type="match status" value="1"/>
</dbReference>
<dbReference type="Gene3D" id="3.20.20.80">
    <property type="entry name" value="Glycosidases"/>
    <property type="match status" value="1"/>
</dbReference>